<accession>A0A5C7IQI9</accession>
<proteinExistence type="predicted"/>
<evidence type="ECO:0000256" key="1">
    <source>
        <dbReference type="SAM" id="MobiDB-lite"/>
    </source>
</evidence>
<name>A0A5C7IQI9_9ROSI</name>
<dbReference type="EMBL" id="VAHF01000002">
    <property type="protein sequence ID" value="TXG71358.1"/>
    <property type="molecule type" value="Genomic_DNA"/>
</dbReference>
<organism evidence="2 3">
    <name type="scientific">Acer yangbiense</name>
    <dbReference type="NCBI Taxonomy" id="1000413"/>
    <lineage>
        <taxon>Eukaryota</taxon>
        <taxon>Viridiplantae</taxon>
        <taxon>Streptophyta</taxon>
        <taxon>Embryophyta</taxon>
        <taxon>Tracheophyta</taxon>
        <taxon>Spermatophyta</taxon>
        <taxon>Magnoliopsida</taxon>
        <taxon>eudicotyledons</taxon>
        <taxon>Gunneridae</taxon>
        <taxon>Pentapetalae</taxon>
        <taxon>rosids</taxon>
        <taxon>malvids</taxon>
        <taxon>Sapindales</taxon>
        <taxon>Sapindaceae</taxon>
        <taxon>Hippocastanoideae</taxon>
        <taxon>Acereae</taxon>
        <taxon>Acer</taxon>
    </lineage>
</organism>
<dbReference type="OrthoDB" id="420380at2759"/>
<evidence type="ECO:0000313" key="3">
    <source>
        <dbReference type="Proteomes" id="UP000323000"/>
    </source>
</evidence>
<dbReference type="Proteomes" id="UP000323000">
    <property type="component" value="Chromosome 2"/>
</dbReference>
<dbReference type="AlphaFoldDB" id="A0A5C7IQI9"/>
<reference evidence="3" key="1">
    <citation type="journal article" date="2019" name="Gigascience">
        <title>De novo genome assembly of the endangered Acer yangbiense, a plant species with extremely small populations endemic to Yunnan Province, China.</title>
        <authorList>
            <person name="Yang J."/>
            <person name="Wariss H.M."/>
            <person name="Tao L."/>
            <person name="Zhang R."/>
            <person name="Yun Q."/>
            <person name="Hollingsworth P."/>
            <person name="Dao Z."/>
            <person name="Luo G."/>
            <person name="Guo H."/>
            <person name="Ma Y."/>
            <person name="Sun W."/>
        </authorList>
    </citation>
    <scope>NUCLEOTIDE SEQUENCE [LARGE SCALE GENOMIC DNA]</scope>
    <source>
        <strain evidence="3">cv. Malutang</strain>
    </source>
</reference>
<protein>
    <submittedName>
        <fullName evidence="2">Uncharacterized protein</fullName>
    </submittedName>
</protein>
<gene>
    <name evidence="2" type="ORF">EZV62_006293</name>
</gene>
<sequence length="177" mass="19531">MAEGGDDNRDVQALRTSVTALERKVDLVAESLQQLIMNHSSGGRNTNRVNPRRNPRPHVGLNLGNRRNTPFHRSDSEEELQQRPNPPFDSDTDEEAKDKLEKSMVADNESMVACIVYKYKTAVRAVRHFAHYAQAASAAAATAREKGLIETVANVWDFHASAMLAAASSLQVSFIVS</sequence>
<evidence type="ECO:0000313" key="2">
    <source>
        <dbReference type="EMBL" id="TXG71358.1"/>
    </source>
</evidence>
<comment type="caution">
    <text evidence="2">The sequence shown here is derived from an EMBL/GenBank/DDBJ whole genome shotgun (WGS) entry which is preliminary data.</text>
</comment>
<feature type="region of interest" description="Disordered" evidence="1">
    <location>
        <begin position="36"/>
        <end position="99"/>
    </location>
</feature>
<keyword evidence="3" id="KW-1185">Reference proteome</keyword>